<keyword evidence="3" id="KW-1185">Reference proteome</keyword>
<protein>
    <submittedName>
        <fullName evidence="2">Uncharacterized protein</fullName>
    </submittedName>
</protein>
<feature type="non-terminal residue" evidence="2">
    <location>
        <position position="421"/>
    </location>
</feature>
<dbReference type="Pfam" id="PF14023">
    <property type="entry name" value="Bestrophin-like"/>
    <property type="match status" value="1"/>
</dbReference>
<dbReference type="AlphaFoldDB" id="A0A8J2X3D4"/>
<evidence type="ECO:0000256" key="1">
    <source>
        <dbReference type="SAM" id="MobiDB-lite"/>
    </source>
</evidence>
<dbReference type="OrthoDB" id="10565891at2759"/>
<evidence type="ECO:0000313" key="3">
    <source>
        <dbReference type="Proteomes" id="UP000789595"/>
    </source>
</evidence>
<gene>
    <name evidence="2" type="ORF">PECAL_6P04700</name>
</gene>
<reference evidence="2" key="1">
    <citation type="submission" date="2021-11" db="EMBL/GenBank/DDBJ databases">
        <authorList>
            <consortium name="Genoscope - CEA"/>
            <person name="William W."/>
        </authorList>
    </citation>
    <scope>NUCLEOTIDE SEQUENCE</scope>
</reference>
<comment type="caution">
    <text evidence="2">The sequence shown here is derived from an EMBL/GenBank/DDBJ whole genome shotgun (WGS) entry which is preliminary data.</text>
</comment>
<sequence length="421" mass="45758">CSPAVDQPQPSRRLQCWIVSGASADNRSVSRHTPSSYKMKKTTIILACAAASAAALTAPPQLQDLKSNLKLKLRKQQLLRATASQNVTTPRRYASRAELKDTLISELQPNPFHWTEWPFRIGSLGAFYLSYPLAWQAHPTYWLIYAQALPPPNPTEGGYFFSLMSIVFGTLTASTISDATARLAALRAAAVEECTLMLPLIKRLEVILVLDSDAPERGDDVFRAVARRLHAHSCDFVGGGRERELELIAEGHDAYSEVVQILQQAKCSNIRDLDFALDGCGRLMEARGVRLSLENSGIPDVQYSVLRTLSIALAIAYTYLTLDRGEMAGVQPHALGFVMADSGVVFDASFGVHALFAVVASALVVFNSLAIDVNLPFSGVFRLESGTVAASLKNLRSATAPYLDEPPDSPSEVAALYSSED</sequence>
<name>A0A8J2X3D4_9STRA</name>
<evidence type="ECO:0000313" key="2">
    <source>
        <dbReference type="EMBL" id="CAH0378873.1"/>
    </source>
</evidence>
<dbReference type="Proteomes" id="UP000789595">
    <property type="component" value="Unassembled WGS sequence"/>
</dbReference>
<proteinExistence type="predicted"/>
<feature type="region of interest" description="Disordered" evidence="1">
    <location>
        <begin position="401"/>
        <end position="421"/>
    </location>
</feature>
<organism evidence="2 3">
    <name type="scientific">Pelagomonas calceolata</name>
    <dbReference type="NCBI Taxonomy" id="35677"/>
    <lineage>
        <taxon>Eukaryota</taxon>
        <taxon>Sar</taxon>
        <taxon>Stramenopiles</taxon>
        <taxon>Ochrophyta</taxon>
        <taxon>Pelagophyceae</taxon>
        <taxon>Pelagomonadales</taxon>
        <taxon>Pelagomonadaceae</taxon>
        <taxon>Pelagomonas</taxon>
    </lineage>
</organism>
<accession>A0A8J2X3D4</accession>
<dbReference type="InterPro" id="IPR025333">
    <property type="entry name" value="DUF4239"/>
</dbReference>
<dbReference type="EMBL" id="CAKKNE010000006">
    <property type="protein sequence ID" value="CAH0378873.1"/>
    <property type="molecule type" value="Genomic_DNA"/>
</dbReference>